<keyword evidence="1" id="KW-0472">Membrane</keyword>
<comment type="caution">
    <text evidence="4">The sequence shown here is derived from an EMBL/GenBank/DDBJ whole genome shotgun (WGS) entry which is preliminary data.</text>
</comment>
<dbReference type="PANTHER" id="PTHR30627:SF24">
    <property type="entry name" value="PENICILLIN-BINDING PROTEIN 4B"/>
    <property type="match status" value="1"/>
</dbReference>
<dbReference type="PANTHER" id="PTHR30627">
    <property type="entry name" value="PEPTIDOGLYCAN D,D-TRANSPEPTIDASE"/>
    <property type="match status" value="1"/>
</dbReference>
<protein>
    <submittedName>
        <fullName evidence="4">Penicillin-binding protein 2</fullName>
    </submittedName>
</protein>
<dbReference type="SUPFAM" id="SSF56601">
    <property type="entry name" value="beta-lactamase/transpeptidase-like"/>
    <property type="match status" value="1"/>
</dbReference>
<evidence type="ECO:0000256" key="1">
    <source>
        <dbReference type="SAM" id="Phobius"/>
    </source>
</evidence>
<evidence type="ECO:0000259" key="3">
    <source>
        <dbReference type="Pfam" id="PF21922"/>
    </source>
</evidence>
<dbReference type="GO" id="GO:0071555">
    <property type="term" value="P:cell wall organization"/>
    <property type="evidence" value="ECO:0007669"/>
    <property type="project" value="TreeGrafter"/>
</dbReference>
<proteinExistence type="predicted"/>
<evidence type="ECO:0000313" key="5">
    <source>
        <dbReference type="Proteomes" id="UP001199355"/>
    </source>
</evidence>
<reference evidence="4 5" key="1">
    <citation type="submission" date="2021-10" db="EMBL/GenBank/DDBJ databases">
        <title>Anaerobic single-cell dispensing facilitates the cultivation of human gut bacteria.</title>
        <authorList>
            <person name="Afrizal A."/>
        </authorList>
    </citation>
    <scope>NUCLEOTIDE SEQUENCE [LARGE SCALE GENOMIC DNA]</scope>
    <source>
        <strain evidence="4 5">CLA-AA-H244</strain>
    </source>
</reference>
<dbReference type="Pfam" id="PF21922">
    <property type="entry name" value="PBP_dimer_2"/>
    <property type="match status" value="1"/>
</dbReference>
<accession>A0AAE3AY29</accession>
<dbReference type="RefSeq" id="WP_308729033.1">
    <property type="nucleotide sequence ID" value="NZ_JAJEQF010000055.1"/>
</dbReference>
<dbReference type="Gene3D" id="3.40.710.10">
    <property type="entry name" value="DD-peptidase/beta-lactamase superfamily"/>
    <property type="match status" value="1"/>
</dbReference>
<dbReference type="InterPro" id="IPR012338">
    <property type="entry name" value="Beta-lactam/transpept-like"/>
</dbReference>
<dbReference type="EMBL" id="JAJEQF010000055">
    <property type="protein sequence ID" value="MCC2168985.1"/>
    <property type="molecule type" value="Genomic_DNA"/>
</dbReference>
<name>A0AAE3AY29_9FIRM</name>
<dbReference type="Gene3D" id="3.90.1310.10">
    <property type="entry name" value="Penicillin-binding protein 2a (Domain 2)"/>
    <property type="match status" value="1"/>
</dbReference>
<keyword evidence="1" id="KW-0812">Transmembrane</keyword>
<dbReference type="InterPro" id="IPR050515">
    <property type="entry name" value="Beta-lactam/transpept"/>
</dbReference>
<dbReference type="InterPro" id="IPR001460">
    <property type="entry name" value="PCN-bd_Tpept"/>
</dbReference>
<dbReference type="Proteomes" id="UP001199355">
    <property type="component" value="Unassembled WGS sequence"/>
</dbReference>
<dbReference type="Pfam" id="PF00905">
    <property type="entry name" value="Transpeptidase"/>
    <property type="match status" value="1"/>
</dbReference>
<dbReference type="GO" id="GO:0005886">
    <property type="term" value="C:plasma membrane"/>
    <property type="evidence" value="ECO:0007669"/>
    <property type="project" value="TreeGrafter"/>
</dbReference>
<dbReference type="AlphaFoldDB" id="A0AAE3AY29"/>
<keyword evidence="1" id="KW-1133">Transmembrane helix</keyword>
<organism evidence="4 5">
    <name type="scientific">Gallintestinimicrobium propionicum</name>
    <dbReference type="NCBI Taxonomy" id="2981770"/>
    <lineage>
        <taxon>Bacteria</taxon>
        <taxon>Bacillati</taxon>
        <taxon>Bacillota</taxon>
        <taxon>Clostridia</taxon>
        <taxon>Lachnospirales</taxon>
        <taxon>Lachnospiraceae</taxon>
        <taxon>Gallintestinimicrobium</taxon>
    </lineage>
</organism>
<gene>
    <name evidence="4" type="ORF">LKD45_15035</name>
</gene>
<evidence type="ECO:0000313" key="4">
    <source>
        <dbReference type="EMBL" id="MCC2168985.1"/>
    </source>
</evidence>
<feature type="domain" description="Penicillin binding protein A dimerisation" evidence="3">
    <location>
        <begin position="71"/>
        <end position="150"/>
    </location>
</feature>
<sequence length="485" mass="53796">MKSKEERKKDKQKKQNKWQMNRELYLCSLLMLAVFAGMIWYLADYVSSNQEALFNNSYNSQQRVLAQENTRGTIYAGTGEVLAQTVIAEDGTSVREYPYKNIFAHVVGYTDKGKTGIEELENYQLIHSDISDREKLDHELAGEKNPGNDVYTTLDTSLQQAASDALGLYRGAIVVTEIKTGRVLAMVSKPDYDPNKIAENWETLSTDKDKAALVNRGTQGLYPPGSTFKIVTALAYIRQNPDSWQNYHYLCNGAYINGDNKINCYHGSVHGDVNLMTSFAKSCNASFANIGMSMDREKFGETIDGLLFNQEFSFPLPYNQTKVTLDQDSTDEDVIQTSIGQGKTQITPVQLNLITAAIANGGKLMQPIVVDRVLNADGKILEKNEPSVYRELMSEKESEVMISLMEDVVQEGTGRKLKDRSYTAAGKTGSAEFSSDKSESHAWFTGFAPAENPEIAVTVIVESAGSGSDYAVPLARQVFDAYFSD</sequence>
<dbReference type="InterPro" id="IPR054120">
    <property type="entry name" value="PBPA_dimer"/>
</dbReference>
<feature type="transmembrane region" description="Helical" evidence="1">
    <location>
        <begin position="24"/>
        <end position="43"/>
    </location>
</feature>
<keyword evidence="5" id="KW-1185">Reference proteome</keyword>
<evidence type="ECO:0000259" key="2">
    <source>
        <dbReference type="Pfam" id="PF00905"/>
    </source>
</evidence>
<dbReference type="GO" id="GO:0008658">
    <property type="term" value="F:penicillin binding"/>
    <property type="evidence" value="ECO:0007669"/>
    <property type="project" value="InterPro"/>
</dbReference>
<feature type="domain" description="Penicillin-binding protein transpeptidase" evidence="2">
    <location>
        <begin position="171"/>
        <end position="479"/>
    </location>
</feature>
<dbReference type="GO" id="GO:0071972">
    <property type="term" value="F:peptidoglycan L,D-transpeptidase activity"/>
    <property type="evidence" value="ECO:0007669"/>
    <property type="project" value="TreeGrafter"/>
</dbReference>